<comment type="caution">
    <text evidence="2">The sequence shown here is derived from an EMBL/GenBank/DDBJ whole genome shotgun (WGS) entry which is preliminary data.</text>
</comment>
<dbReference type="OrthoDB" id="3270435at2759"/>
<gene>
    <name evidence="2" type="ORF">PIIN_09977</name>
</gene>
<dbReference type="EMBL" id="CAFZ01000569">
    <property type="protein sequence ID" value="CCA75977.1"/>
    <property type="molecule type" value="Genomic_DNA"/>
</dbReference>
<evidence type="ECO:0000313" key="3">
    <source>
        <dbReference type="Proteomes" id="UP000007148"/>
    </source>
</evidence>
<name>G4TXD4_SERID</name>
<dbReference type="AlphaFoldDB" id="G4TXD4"/>
<proteinExistence type="predicted"/>
<accession>G4TXD4</accession>
<feature type="compositionally biased region" description="Polar residues" evidence="1">
    <location>
        <begin position="412"/>
        <end position="422"/>
    </location>
</feature>
<reference evidence="2 3" key="1">
    <citation type="journal article" date="2011" name="PLoS Pathog.">
        <title>Endophytic Life Strategies Decoded by Genome and Transcriptome Analyses of the Mutualistic Root Symbiont Piriformospora indica.</title>
        <authorList>
            <person name="Zuccaro A."/>
            <person name="Lahrmann U."/>
            <person name="Guldener U."/>
            <person name="Langen G."/>
            <person name="Pfiffi S."/>
            <person name="Biedenkopf D."/>
            <person name="Wong P."/>
            <person name="Samans B."/>
            <person name="Grimm C."/>
            <person name="Basiewicz M."/>
            <person name="Murat C."/>
            <person name="Martin F."/>
            <person name="Kogel K.H."/>
        </authorList>
    </citation>
    <scope>NUCLEOTIDE SEQUENCE [LARGE SCALE GENOMIC DNA]</scope>
    <source>
        <strain evidence="2 3">DSM 11827</strain>
    </source>
</reference>
<dbReference type="STRING" id="1109443.G4TXD4"/>
<sequence>MASDAAVRQELRNLDSLLLEAYGDGPRQLAVFAERWRSLTRSIAALKQANLLSNDTLLLARTVTQRIAVIAGAFHRVEQAAQQPLFDGQESVADITENQEDSSDDEEDEEDWPGDSLGTGDDEQDDEDPNPPNWPFLREWLLQNMGYPFVLSTPDLSTVLDQGNISQVALEYWVKSVRRQSGWATVFAQHAKSDPENMRRYWSTFMDELRANIDPSHSQLGTQLRQGLTELHNSVLDVFEIDSPPWWDEAASLFMQTWCMPHESGNLEVQEWFSDEEEEEEEEVAVEVTSDFEFEQGIGQLLDQEISALGFGTLSLQPQPETLRQASMTKLSPEPESAVRQPRKRKHTEVIQVFDDPLSAFLPVFDRTFSPPNKRRRLDSPSTSSITLAPSPSAASASSPTIFSPTPGSTPPFLSSNDTLAATPTVVGDSASPQPHDYDPCPPFDPAYAQTPPISIPPTPAPDKLREPAVRPSLSDPTPFIRSTITHNGRKRKRQSATDEYFKGPSDNVLRPDTLDTNSPPDILKSYRIEKTSRSTPNPDNPSSQNTSSTIILPSYSSLFVTEADQTQVPEPHMNKKKRLNPSIANPPQGASHTQRIPTSRDRVRAWASSLSNEQSRSPADATTTWEQNATSSTTQLTRPEDEAQCNNLETEGLIPGWEEILRPG</sequence>
<dbReference type="Proteomes" id="UP000007148">
    <property type="component" value="Unassembled WGS sequence"/>
</dbReference>
<feature type="compositionally biased region" description="Polar residues" evidence="1">
    <location>
        <begin position="609"/>
        <end position="638"/>
    </location>
</feature>
<feature type="compositionally biased region" description="Acidic residues" evidence="1">
    <location>
        <begin position="97"/>
        <end position="113"/>
    </location>
</feature>
<feature type="region of interest" description="Disordered" evidence="1">
    <location>
        <begin position="566"/>
        <end position="665"/>
    </location>
</feature>
<evidence type="ECO:0000256" key="1">
    <source>
        <dbReference type="SAM" id="MobiDB-lite"/>
    </source>
</evidence>
<feature type="compositionally biased region" description="Polar residues" evidence="1">
    <location>
        <begin position="534"/>
        <end position="550"/>
    </location>
</feature>
<dbReference type="InParanoid" id="G4TXD4"/>
<dbReference type="HOGENOM" id="CLU_412837_0_0_1"/>
<feature type="compositionally biased region" description="Low complexity" evidence="1">
    <location>
        <begin position="380"/>
        <end position="407"/>
    </location>
</feature>
<feature type="region of interest" description="Disordered" evidence="1">
    <location>
        <begin position="326"/>
        <end position="346"/>
    </location>
</feature>
<feature type="region of interest" description="Disordered" evidence="1">
    <location>
        <begin position="96"/>
        <end position="135"/>
    </location>
</feature>
<feature type="region of interest" description="Disordered" evidence="1">
    <location>
        <begin position="365"/>
        <end position="550"/>
    </location>
</feature>
<organism evidence="2 3">
    <name type="scientific">Serendipita indica (strain DSM 11827)</name>
    <name type="common">Root endophyte fungus</name>
    <name type="synonym">Piriformospora indica</name>
    <dbReference type="NCBI Taxonomy" id="1109443"/>
    <lineage>
        <taxon>Eukaryota</taxon>
        <taxon>Fungi</taxon>
        <taxon>Dikarya</taxon>
        <taxon>Basidiomycota</taxon>
        <taxon>Agaricomycotina</taxon>
        <taxon>Agaricomycetes</taxon>
        <taxon>Sebacinales</taxon>
        <taxon>Serendipitaceae</taxon>
        <taxon>Serendipita</taxon>
    </lineage>
</organism>
<protein>
    <submittedName>
        <fullName evidence="2">Uncharacterized protein</fullName>
    </submittedName>
</protein>
<keyword evidence="3" id="KW-1185">Reference proteome</keyword>
<feature type="compositionally biased region" description="Acidic residues" evidence="1">
    <location>
        <begin position="120"/>
        <end position="129"/>
    </location>
</feature>
<feature type="compositionally biased region" description="Polar residues" evidence="1">
    <location>
        <begin position="583"/>
        <end position="598"/>
    </location>
</feature>
<evidence type="ECO:0000313" key="2">
    <source>
        <dbReference type="EMBL" id="CCA75977.1"/>
    </source>
</evidence>